<feature type="transmembrane region" description="Helical" evidence="1">
    <location>
        <begin position="25"/>
        <end position="44"/>
    </location>
</feature>
<evidence type="ECO:0008006" key="4">
    <source>
        <dbReference type="Google" id="ProtNLM"/>
    </source>
</evidence>
<keyword evidence="1" id="KW-0472">Membrane</keyword>
<protein>
    <recommendedName>
        <fullName evidence="4">Dihydroneopterin aldolase</fullName>
    </recommendedName>
</protein>
<organism evidence="2 3">
    <name type="scientific">Campylobacter majalis</name>
    <dbReference type="NCBI Taxonomy" id="2790656"/>
    <lineage>
        <taxon>Bacteria</taxon>
        <taxon>Pseudomonadati</taxon>
        <taxon>Campylobacterota</taxon>
        <taxon>Epsilonproteobacteria</taxon>
        <taxon>Campylobacterales</taxon>
        <taxon>Campylobacteraceae</taxon>
        <taxon>Campylobacter</taxon>
    </lineage>
</organism>
<evidence type="ECO:0000313" key="2">
    <source>
        <dbReference type="EMBL" id="CAD7287889.1"/>
    </source>
</evidence>
<keyword evidence="1" id="KW-0812">Transmembrane</keyword>
<dbReference type="EMBL" id="CAJHOF010000005">
    <property type="protein sequence ID" value="CAD7287889.1"/>
    <property type="molecule type" value="Genomic_DNA"/>
</dbReference>
<reference evidence="2 3" key="1">
    <citation type="submission" date="2020-11" db="EMBL/GenBank/DDBJ databases">
        <authorList>
            <person name="Peeters C."/>
        </authorList>
    </citation>
    <scope>NUCLEOTIDE SEQUENCE [LARGE SCALE GENOMIC DNA]</scope>
    <source>
        <strain evidence="2 3">LMG 7974</strain>
    </source>
</reference>
<gene>
    <name evidence="2" type="ORF">LMG7974_00761</name>
</gene>
<keyword evidence="3" id="KW-1185">Reference proteome</keyword>
<dbReference type="Proteomes" id="UP000789803">
    <property type="component" value="Unassembled WGS sequence"/>
</dbReference>
<keyword evidence="1" id="KW-1133">Transmembrane helix</keyword>
<name>A0ABM8Q4R9_9BACT</name>
<accession>A0ABM8Q4R9</accession>
<comment type="caution">
    <text evidence="2">The sequence shown here is derived from an EMBL/GenBank/DDBJ whole genome shotgun (WGS) entry which is preliminary data.</text>
</comment>
<evidence type="ECO:0000313" key="3">
    <source>
        <dbReference type="Proteomes" id="UP000789803"/>
    </source>
</evidence>
<proteinExistence type="predicted"/>
<sequence length="55" mass="6277">MEFLQLLLVLVSVIILIVKPEREKLAFTLVVASWLFMIVMYIGAKSSNILSHMNL</sequence>
<evidence type="ECO:0000256" key="1">
    <source>
        <dbReference type="SAM" id="Phobius"/>
    </source>
</evidence>
<dbReference type="RefSeq" id="WP_229932568.1">
    <property type="nucleotide sequence ID" value="NZ_CAJHOF010000005.1"/>
</dbReference>